<reference evidence="1" key="1">
    <citation type="journal article" date="2010" name="Science">
        <title>Plasticity of animal genome architecture unmasked by rapid evolution of a pelagic tunicate.</title>
        <authorList>
            <person name="Denoeud F."/>
            <person name="Henriet S."/>
            <person name="Mungpakdee S."/>
            <person name="Aury J.M."/>
            <person name="Da Silva C."/>
            <person name="Brinkmann H."/>
            <person name="Mikhaleva J."/>
            <person name="Olsen L.C."/>
            <person name="Jubin C."/>
            <person name="Canestro C."/>
            <person name="Bouquet J.M."/>
            <person name="Danks G."/>
            <person name="Poulain J."/>
            <person name="Campsteijn C."/>
            <person name="Adamski M."/>
            <person name="Cross I."/>
            <person name="Yadetie F."/>
            <person name="Muffato M."/>
            <person name="Louis A."/>
            <person name="Butcher S."/>
            <person name="Tsagkogeorga G."/>
            <person name="Konrad A."/>
            <person name="Singh S."/>
            <person name="Jensen M.F."/>
            <person name="Cong E.H."/>
            <person name="Eikeseth-Otteraa H."/>
            <person name="Noel B."/>
            <person name="Anthouard V."/>
            <person name="Porcel B.M."/>
            <person name="Kachouri-Lafond R."/>
            <person name="Nishino A."/>
            <person name="Ugolini M."/>
            <person name="Chourrout P."/>
            <person name="Nishida H."/>
            <person name="Aasland R."/>
            <person name="Huzurbazar S."/>
            <person name="Westhof E."/>
            <person name="Delsuc F."/>
            <person name="Lehrach H."/>
            <person name="Reinhardt R."/>
            <person name="Weissenbach J."/>
            <person name="Roy S.W."/>
            <person name="Artiguenave F."/>
            <person name="Postlethwait J.H."/>
            <person name="Manak J.R."/>
            <person name="Thompson E.M."/>
            <person name="Jaillon O."/>
            <person name="Du Pasquier L."/>
            <person name="Boudinot P."/>
            <person name="Liberles D.A."/>
            <person name="Volff J.N."/>
            <person name="Philippe H."/>
            <person name="Lenhard B."/>
            <person name="Roest Crollius H."/>
            <person name="Wincker P."/>
            <person name="Chourrout D."/>
        </authorList>
    </citation>
    <scope>NUCLEOTIDE SEQUENCE [LARGE SCALE GENOMIC DNA]</scope>
</reference>
<sequence length="87" mass="9701">MQSISISCKSVHCRTISVFLTFYSYRVSYLLFENLDRASFAEFPHLSTSVNKDIGAFSCVNAFFSAIQVFVSKLDGIEGSTEVGKRT</sequence>
<accession>E4YU40</accession>
<protein>
    <submittedName>
        <fullName evidence="1">Uncharacterized protein</fullName>
    </submittedName>
</protein>
<dbReference type="EMBL" id="FN655388">
    <property type="protein sequence ID" value="CBY38979.1"/>
    <property type="molecule type" value="Genomic_DNA"/>
</dbReference>
<gene>
    <name evidence="1" type="ORF">GSOID_T00019516001</name>
</gene>
<organism evidence="1">
    <name type="scientific">Oikopleura dioica</name>
    <name type="common">Tunicate</name>
    <dbReference type="NCBI Taxonomy" id="34765"/>
    <lineage>
        <taxon>Eukaryota</taxon>
        <taxon>Metazoa</taxon>
        <taxon>Chordata</taxon>
        <taxon>Tunicata</taxon>
        <taxon>Appendicularia</taxon>
        <taxon>Copelata</taxon>
        <taxon>Oikopleuridae</taxon>
        <taxon>Oikopleura</taxon>
    </lineage>
</organism>
<name>E4YU40_OIKDI</name>
<dbReference type="AlphaFoldDB" id="E4YU40"/>
<evidence type="ECO:0000313" key="1">
    <source>
        <dbReference type="EMBL" id="CBY38979.1"/>
    </source>
</evidence>
<proteinExistence type="predicted"/>
<dbReference type="Proteomes" id="UP000011014">
    <property type="component" value="Unassembled WGS sequence"/>
</dbReference>